<protein>
    <submittedName>
        <fullName evidence="2">Putative zinc protease</fullName>
    </submittedName>
</protein>
<dbReference type="GO" id="GO:0006508">
    <property type="term" value="P:proteolysis"/>
    <property type="evidence" value="ECO:0007669"/>
    <property type="project" value="UniProtKB-KW"/>
</dbReference>
<feature type="domain" description="Peptidase M16 C-terminal" evidence="1">
    <location>
        <begin position="160"/>
        <end position="332"/>
    </location>
</feature>
<keyword evidence="2" id="KW-0645">Protease</keyword>
<keyword evidence="2" id="KW-0378">Hydrolase</keyword>
<comment type="caution">
    <text evidence="2">The sequence shown here is derived from an EMBL/GenBank/DDBJ whole genome shotgun (WGS) entry which is preliminary data.</text>
</comment>
<dbReference type="Gene3D" id="3.30.830.10">
    <property type="entry name" value="Metalloenzyme, LuxS/M16 peptidase-like"/>
    <property type="match status" value="2"/>
</dbReference>
<dbReference type="EMBL" id="LBRB01000035">
    <property type="protein sequence ID" value="KKP87709.1"/>
    <property type="molecule type" value="Genomic_DNA"/>
</dbReference>
<dbReference type="STRING" id="1618333.UR93_C0035G0005"/>
<evidence type="ECO:0000313" key="3">
    <source>
        <dbReference type="Proteomes" id="UP000034316"/>
    </source>
</evidence>
<dbReference type="GO" id="GO:0008233">
    <property type="term" value="F:peptidase activity"/>
    <property type="evidence" value="ECO:0007669"/>
    <property type="project" value="UniProtKB-KW"/>
</dbReference>
<accession>A0A0G0D0B2</accession>
<dbReference type="Pfam" id="PF05193">
    <property type="entry name" value="Peptidase_M16_C"/>
    <property type="match status" value="1"/>
</dbReference>
<reference evidence="2 3" key="1">
    <citation type="journal article" date="2015" name="Nature">
        <title>rRNA introns, odd ribosomes, and small enigmatic genomes across a large radiation of phyla.</title>
        <authorList>
            <person name="Brown C.T."/>
            <person name="Hug L.A."/>
            <person name="Thomas B.C."/>
            <person name="Sharon I."/>
            <person name="Castelle C.J."/>
            <person name="Singh A."/>
            <person name="Wilkins M.J."/>
            <person name="Williams K.H."/>
            <person name="Banfield J.F."/>
        </authorList>
    </citation>
    <scope>NUCLEOTIDE SEQUENCE [LARGE SCALE GENOMIC DNA]</scope>
</reference>
<dbReference type="GO" id="GO:0046872">
    <property type="term" value="F:metal ion binding"/>
    <property type="evidence" value="ECO:0007669"/>
    <property type="project" value="InterPro"/>
</dbReference>
<dbReference type="InterPro" id="IPR007863">
    <property type="entry name" value="Peptidase_M16_C"/>
</dbReference>
<gene>
    <name evidence="2" type="ORF">UR93_C0035G0005</name>
</gene>
<sequence>MKKQTYRQVLSKPFLVYLIDLPKPTQKVYFRLMMRAGRCFASKDNKELPHLLEHYLANQFMQEKEDYSAFVDLEHLDFFLLAKKQTFETKLNIFLKVLLQPNFRNKVVFENEKKSMLNEINGTYPTPENTVYRSVINARFRETDYSISNKLTNADKHIKLLDIKKYYHQFCHSGNITLFIGAHQLSPELIKSIKKIILSVKTLKGKANNYPSAQYSKFSIIRKEFQTERTFLTLTWRGTGQRGNIIDMYLSNCAMSLLIHGQQSRLFQKLRVENNLIYGVNGLVQFFNKAGYFAVSTAVETKDTLQTIELIIAEVDKIKNGEIDNKQLKLYLNECIKMIKKSWQDNWKRFDWISQDLIHRQKTLSLETLLSINNKIQKNPLLISSALKKYFDHHYLNIILVGKKVDKIDLNTLNY</sequence>
<dbReference type="Proteomes" id="UP000034316">
    <property type="component" value="Unassembled WGS sequence"/>
</dbReference>
<dbReference type="AlphaFoldDB" id="A0A0G0D0B2"/>
<name>A0A0G0D0B2_9BACT</name>
<dbReference type="InterPro" id="IPR011249">
    <property type="entry name" value="Metalloenz_LuxS/M16"/>
</dbReference>
<evidence type="ECO:0000259" key="1">
    <source>
        <dbReference type="Pfam" id="PF05193"/>
    </source>
</evidence>
<dbReference type="SUPFAM" id="SSF63411">
    <property type="entry name" value="LuxS/MPP-like metallohydrolase"/>
    <property type="match status" value="2"/>
</dbReference>
<organism evidence="2 3">
    <name type="scientific">Berkelbacteria bacterium GW2011_GWA2_35_9</name>
    <dbReference type="NCBI Taxonomy" id="1618333"/>
    <lineage>
        <taxon>Bacteria</taxon>
        <taxon>Candidatus Berkelbacteria</taxon>
    </lineage>
</organism>
<proteinExistence type="predicted"/>
<evidence type="ECO:0000313" key="2">
    <source>
        <dbReference type="EMBL" id="KKP87709.1"/>
    </source>
</evidence>